<keyword evidence="1 6" id="KW-0963">Cytoplasm</keyword>
<evidence type="ECO:0000256" key="6">
    <source>
        <dbReference type="HAMAP-Rule" id="MF_00074"/>
    </source>
</evidence>
<feature type="binding site" evidence="6">
    <location>
        <position position="72"/>
    </location>
    <ligand>
        <name>S-adenosyl-L-methionine</name>
        <dbReference type="ChEBI" id="CHEBI:59789"/>
    </ligand>
</feature>
<evidence type="ECO:0000256" key="3">
    <source>
        <dbReference type="ARBA" id="ARBA00022603"/>
    </source>
</evidence>
<dbReference type="Pfam" id="PF02527">
    <property type="entry name" value="GidB"/>
    <property type="match status" value="1"/>
</dbReference>
<keyword evidence="4 6" id="KW-0808">Transferase</keyword>
<organism evidence="7 8">
    <name type="scientific">Henriciella barbarensis</name>
    <dbReference type="NCBI Taxonomy" id="86342"/>
    <lineage>
        <taxon>Bacteria</taxon>
        <taxon>Pseudomonadati</taxon>
        <taxon>Pseudomonadota</taxon>
        <taxon>Alphaproteobacteria</taxon>
        <taxon>Hyphomonadales</taxon>
        <taxon>Hyphomonadaceae</taxon>
        <taxon>Henriciella</taxon>
    </lineage>
</organism>
<dbReference type="HAMAP" id="MF_00074">
    <property type="entry name" value="16SrRNA_methyltr_G"/>
    <property type="match status" value="1"/>
</dbReference>
<feature type="binding site" evidence="6">
    <location>
        <begin position="97"/>
        <end position="99"/>
    </location>
    <ligand>
        <name>S-adenosyl-L-methionine</name>
        <dbReference type="ChEBI" id="CHEBI:59789"/>
    </ligand>
</feature>
<dbReference type="SUPFAM" id="SSF53335">
    <property type="entry name" value="S-adenosyl-L-methionine-dependent methyltransferases"/>
    <property type="match status" value="1"/>
</dbReference>
<comment type="function">
    <text evidence="6">Specifically methylates the N7 position of guanine in position 527 of 16S rRNA.</text>
</comment>
<dbReference type="EC" id="2.1.1.170" evidence="6"/>
<dbReference type="PANTHER" id="PTHR31760">
    <property type="entry name" value="S-ADENOSYL-L-METHIONINE-DEPENDENT METHYLTRANSFERASES SUPERFAMILY PROTEIN"/>
    <property type="match status" value="1"/>
</dbReference>
<protein>
    <recommendedName>
        <fullName evidence="6">Ribosomal RNA small subunit methyltransferase G</fullName>
        <ecNumber evidence="6">2.1.1.170</ecNumber>
    </recommendedName>
    <alternativeName>
        <fullName evidence="6">16S rRNA 7-methylguanosine methyltransferase</fullName>
        <shortName evidence="6">16S rRNA m7G methyltransferase</shortName>
    </alternativeName>
</protein>
<dbReference type="InterPro" id="IPR029063">
    <property type="entry name" value="SAM-dependent_MTases_sf"/>
</dbReference>
<feature type="binding site" evidence="6">
    <location>
        <position position="77"/>
    </location>
    <ligand>
        <name>S-adenosyl-L-methionine</name>
        <dbReference type="ChEBI" id="CHEBI:59789"/>
    </ligand>
</feature>
<name>A0A399QZW2_9PROT</name>
<evidence type="ECO:0000256" key="4">
    <source>
        <dbReference type="ARBA" id="ARBA00022679"/>
    </source>
</evidence>
<dbReference type="AlphaFoldDB" id="A0A399QZW2"/>
<evidence type="ECO:0000313" key="7">
    <source>
        <dbReference type="EMBL" id="RIJ24101.1"/>
    </source>
</evidence>
<proteinExistence type="inferred from homology"/>
<evidence type="ECO:0000256" key="2">
    <source>
        <dbReference type="ARBA" id="ARBA00022552"/>
    </source>
</evidence>
<feature type="binding site" evidence="6">
    <location>
        <begin position="124"/>
        <end position="125"/>
    </location>
    <ligand>
        <name>S-adenosyl-L-methionine</name>
        <dbReference type="ChEBI" id="CHEBI:59789"/>
    </ligand>
</feature>
<dbReference type="GO" id="GO:0070043">
    <property type="term" value="F:rRNA (guanine-N7-)-methyltransferase activity"/>
    <property type="evidence" value="ECO:0007669"/>
    <property type="project" value="UniProtKB-UniRule"/>
</dbReference>
<dbReference type="Proteomes" id="UP000265431">
    <property type="component" value="Unassembled WGS sequence"/>
</dbReference>
<reference evidence="7 8" key="1">
    <citation type="submission" date="2018-08" db="EMBL/GenBank/DDBJ databases">
        <title>Henriciella mobilis sp. nov., isolated from seawater.</title>
        <authorList>
            <person name="Cheng H."/>
            <person name="Wu Y.-H."/>
            <person name="Xu X.-W."/>
            <person name="Guo L.-L."/>
        </authorList>
    </citation>
    <scope>NUCLEOTIDE SEQUENCE [LARGE SCALE GENOMIC DNA]</scope>
    <source>
        <strain evidence="7 8">CCUG66934</strain>
    </source>
</reference>
<evidence type="ECO:0000256" key="1">
    <source>
        <dbReference type="ARBA" id="ARBA00022490"/>
    </source>
</evidence>
<dbReference type="EMBL" id="QWGB01000005">
    <property type="protein sequence ID" value="RIJ24101.1"/>
    <property type="molecule type" value="Genomic_DNA"/>
</dbReference>
<keyword evidence="5 6" id="KW-0949">S-adenosyl-L-methionine</keyword>
<comment type="subcellular location">
    <subcellularLocation>
        <location evidence="6">Cytoplasm</location>
    </subcellularLocation>
</comment>
<gene>
    <name evidence="6 7" type="primary">rsmG</name>
    <name evidence="7" type="ORF">D1224_07615</name>
</gene>
<feature type="binding site" evidence="6">
    <location>
        <position position="138"/>
    </location>
    <ligand>
        <name>S-adenosyl-L-methionine</name>
        <dbReference type="ChEBI" id="CHEBI:59789"/>
    </ligand>
</feature>
<dbReference type="GO" id="GO:0005829">
    <property type="term" value="C:cytosol"/>
    <property type="evidence" value="ECO:0007669"/>
    <property type="project" value="TreeGrafter"/>
</dbReference>
<evidence type="ECO:0000256" key="5">
    <source>
        <dbReference type="ARBA" id="ARBA00022691"/>
    </source>
</evidence>
<comment type="catalytic activity">
    <reaction evidence="6">
        <text>guanosine(527) in 16S rRNA + S-adenosyl-L-methionine = N(7)-methylguanosine(527) in 16S rRNA + S-adenosyl-L-homocysteine</text>
        <dbReference type="Rhea" id="RHEA:42732"/>
        <dbReference type="Rhea" id="RHEA-COMP:10209"/>
        <dbReference type="Rhea" id="RHEA-COMP:10210"/>
        <dbReference type="ChEBI" id="CHEBI:57856"/>
        <dbReference type="ChEBI" id="CHEBI:59789"/>
        <dbReference type="ChEBI" id="CHEBI:74269"/>
        <dbReference type="ChEBI" id="CHEBI:74480"/>
        <dbReference type="EC" id="2.1.1.170"/>
    </reaction>
</comment>
<keyword evidence="3 6" id="KW-0489">Methyltransferase</keyword>
<comment type="caution">
    <text evidence="7">The sequence shown here is derived from an EMBL/GenBank/DDBJ whole genome shotgun (WGS) entry which is preliminary data.</text>
</comment>
<sequence>MKKTIEEALQGAGVSRETLPLLEAYIGLLDDWRQRMNLIGPREMDAIWERHVLDSAQMVGLTNAECRIVDLGSGAGFPGLVLACEAKTRGGDVTMVESTGKKCAFLQAVISELELPAKVVHARIEGAKAERVDFITARALAPLPKLLGYADPWMSQGATALFFKGERWQEELTDASDYWTLRHEAIPSRTSERGVILKIEEAHRV</sequence>
<keyword evidence="2 6" id="KW-0698">rRNA processing</keyword>
<keyword evidence="8" id="KW-1185">Reference proteome</keyword>
<comment type="similarity">
    <text evidence="6">Belongs to the methyltransferase superfamily. RNA methyltransferase RsmG family.</text>
</comment>
<dbReference type="InterPro" id="IPR003682">
    <property type="entry name" value="rRNA_ssu_MeTfrase_G"/>
</dbReference>
<dbReference type="PANTHER" id="PTHR31760:SF0">
    <property type="entry name" value="S-ADENOSYL-L-METHIONINE-DEPENDENT METHYLTRANSFERASES SUPERFAMILY PROTEIN"/>
    <property type="match status" value="1"/>
</dbReference>
<evidence type="ECO:0000313" key="8">
    <source>
        <dbReference type="Proteomes" id="UP000265431"/>
    </source>
</evidence>
<dbReference type="NCBIfam" id="TIGR00138">
    <property type="entry name" value="rsmG_gidB"/>
    <property type="match status" value="1"/>
</dbReference>
<accession>A0A399QZW2</accession>
<dbReference type="OrthoDB" id="9808773at2"/>
<dbReference type="PIRSF" id="PIRSF003078">
    <property type="entry name" value="GidB"/>
    <property type="match status" value="1"/>
</dbReference>
<dbReference type="RefSeq" id="WP_119379290.1">
    <property type="nucleotide sequence ID" value="NZ_QWGB01000005.1"/>
</dbReference>
<dbReference type="Gene3D" id="3.40.50.150">
    <property type="entry name" value="Vaccinia Virus protein VP39"/>
    <property type="match status" value="1"/>
</dbReference>